<comment type="caution">
    <text evidence="1">The sequence shown here is derived from an EMBL/GenBank/DDBJ whole genome shotgun (WGS) entry which is preliminary data.</text>
</comment>
<proteinExistence type="predicted"/>
<accession>X1AHG7</accession>
<gene>
    <name evidence="1" type="ORF">S01H4_29588</name>
</gene>
<protein>
    <submittedName>
        <fullName evidence="1">Uncharacterized protein</fullName>
    </submittedName>
</protein>
<sequence>MAAKTSDRKRAFQQFLKSPVVPMSRCETCKCDQETVQAIAAFVVAQDAGETVQTFAAFHRFLCDTYGYEWKETALFNHIKHCIRGESVG</sequence>
<dbReference type="AlphaFoldDB" id="X1AHG7"/>
<reference evidence="1" key="1">
    <citation type="journal article" date="2014" name="Front. Microbiol.">
        <title>High frequency of phylogenetically diverse reductive dehalogenase-homologous genes in deep subseafloor sedimentary metagenomes.</title>
        <authorList>
            <person name="Kawai M."/>
            <person name="Futagami T."/>
            <person name="Toyoda A."/>
            <person name="Takaki Y."/>
            <person name="Nishi S."/>
            <person name="Hori S."/>
            <person name="Arai W."/>
            <person name="Tsubouchi T."/>
            <person name="Morono Y."/>
            <person name="Uchiyama I."/>
            <person name="Ito T."/>
            <person name="Fujiyama A."/>
            <person name="Inagaki F."/>
            <person name="Takami H."/>
        </authorList>
    </citation>
    <scope>NUCLEOTIDE SEQUENCE</scope>
    <source>
        <strain evidence="1">Expedition CK06-06</strain>
    </source>
</reference>
<dbReference type="EMBL" id="BART01015199">
    <property type="protein sequence ID" value="GAG81429.1"/>
    <property type="molecule type" value="Genomic_DNA"/>
</dbReference>
<name>X1AHG7_9ZZZZ</name>
<evidence type="ECO:0000313" key="1">
    <source>
        <dbReference type="EMBL" id="GAG81429.1"/>
    </source>
</evidence>
<organism evidence="1">
    <name type="scientific">marine sediment metagenome</name>
    <dbReference type="NCBI Taxonomy" id="412755"/>
    <lineage>
        <taxon>unclassified sequences</taxon>
        <taxon>metagenomes</taxon>
        <taxon>ecological metagenomes</taxon>
    </lineage>
</organism>